<accession>A0AAD7K7J1</accession>
<gene>
    <name evidence="3" type="ORF">DFH07DRAFT_950699</name>
</gene>
<evidence type="ECO:0000259" key="2">
    <source>
        <dbReference type="Pfam" id="PF20152"/>
    </source>
</evidence>
<keyword evidence="4" id="KW-1185">Reference proteome</keyword>
<feature type="transmembrane region" description="Helical" evidence="1">
    <location>
        <begin position="56"/>
        <end position="74"/>
    </location>
</feature>
<feature type="domain" description="DUF6534" evidence="2">
    <location>
        <begin position="21"/>
        <end position="104"/>
    </location>
</feature>
<dbReference type="InterPro" id="IPR045339">
    <property type="entry name" value="DUF6534"/>
</dbReference>
<keyword evidence="1" id="KW-1133">Transmembrane helix</keyword>
<keyword evidence="1" id="KW-0812">Transmembrane</keyword>
<keyword evidence="1" id="KW-0472">Membrane</keyword>
<evidence type="ECO:0000313" key="3">
    <source>
        <dbReference type="EMBL" id="KAJ7778691.1"/>
    </source>
</evidence>
<proteinExistence type="predicted"/>
<name>A0AAD7K7J1_9AGAR</name>
<comment type="caution">
    <text evidence="3">The sequence shown here is derived from an EMBL/GenBank/DDBJ whole genome shotgun (WGS) entry which is preliminary data.</text>
</comment>
<feature type="transmembrane region" description="Helical" evidence="1">
    <location>
        <begin position="6"/>
        <end position="35"/>
    </location>
</feature>
<dbReference type="EMBL" id="JARJLG010000008">
    <property type="protein sequence ID" value="KAJ7778691.1"/>
    <property type="molecule type" value="Genomic_DNA"/>
</dbReference>
<organism evidence="3 4">
    <name type="scientific">Mycena maculata</name>
    <dbReference type="NCBI Taxonomy" id="230809"/>
    <lineage>
        <taxon>Eukaryota</taxon>
        <taxon>Fungi</taxon>
        <taxon>Dikarya</taxon>
        <taxon>Basidiomycota</taxon>
        <taxon>Agaricomycotina</taxon>
        <taxon>Agaricomycetes</taxon>
        <taxon>Agaricomycetidae</taxon>
        <taxon>Agaricales</taxon>
        <taxon>Marasmiineae</taxon>
        <taxon>Mycenaceae</taxon>
        <taxon>Mycena</taxon>
    </lineage>
</organism>
<evidence type="ECO:0000256" key="1">
    <source>
        <dbReference type="SAM" id="Phobius"/>
    </source>
</evidence>
<reference evidence="3" key="1">
    <citation type="submission" date="2023-03" db="EMBL/GenBank/DDBJ databases">
        <title>Massive genome expansion in bonnet fungi (Mycena s.s.) driven by repeated elements and novel gene families across ecological guilds.</title>
        <authorList>
            <consortium name="Lawrence Berkeley National Laboratory"/>
            <person name="Harder C.B."/>
            <person name="Miyauchi S."/>
            <person name="Viragh M."/>
            <person name="Kuo A."/>
            <person name="Thoen E."/>
            <person name="Andreopoulos B."/>
            <person name="Lu D."/>
            <person name="Skrede I."/>
            <person name="Drula E."/>
            <person name="Henrissat B."/>
            <person name="Morin E."/>
            <person name="Kohler A."/>
            <person name="Barry K."/>
            <person name="LaButti K."/>
            <person name="Morin E."/>
            <person name="Salamov A."/>
            <person name="Lipzen A."/>
            <person name="Mereny Z."/>
            <person name="Hegedus B."/>
            <person name="Baldrian P."/>
            <person name="Stursova M."/>
            <person name="Weitz H."/>
            <person name="Taylor A."/>
            <person name="Grigoriev I.V."/>
            <person name="Nagy L.G."/>
            <person name="Martin F."/>
            <person name="Kauserud H."/>
        </authorList>
    </citation>
    <scope>NUCLEOTIDE SEQUENCE</scope>
    <source>
        <strain evidence="3">CBHHK188m</strain>
    </source>
</reference>
<dbReference type="Proteomes" id="UP001215280">
    <property type="component" value="Unassembled WGS sequence"/>
</dbReference>
<sequence length="143" mass="15496">MSRWEILLVAVSSLAPPGATALADLLIVVGTVLYAMKARQPWIPTHTDNTFSFNQVETGLLCALFAIVVLALFVKYEGNNYHLGVCIWLSKVYFNSILVIMNSRIHIGHEVASDPKSVGGTDLVFQSCGGQQISNRTMGSAVV</sequence>
<dbReference type="Pfam" id="PF20152">
    <property type="entry name" value="DUF6534"/>
    <property type="match status" value="1"/>
</dbReference>
<dbReference type="AlphaFoldDB" id="A0AAD7K7J1"/>
<evidence type="ECO:0000313" key="4">
    <source>
        <dbReference type="Proteomes" id="UP001215280"/>
    </source>
</evidence>
<protein>
    <recommendedName>
        <fullName evidence="2">DUF6534 domain-containing protein</fullName>
    </recommendedName>
</protein>